<organism evidence="1 2">
    <name type="scientific">Methanobrevibacter gottschalkii</name>
    <dbReference type="NCBI Taxonomy" id="190974"/>
    <lineage>
        <taxon>Archaea</taxon>
        <taxon>Methanobacteriati</taxon>
        <taxon>Methanobacteriota</taxon>
        <taxon>Methanomada group</taxon>
        <taxon>Methanobacteria</taxon>
        <taxon>Methanobacteriales</taxon>
        <taxon>Methanobacteriaceae</taxon>
        <taxon>Methanobrevibacter</taxon>
    </lineage>
</organism>
<sequence>MILIFLIIGCCCLFYVVETSTTVGNAITVVNKTVVTLPNEFSIESRETGYGTLINKNTKEKITIKDLGKGNLALTKFKNALTDLTKNPDIDHVKNSTSNINNITAYKIDYQDITKENNSDLSNVYVFTCNHTFLIKLENYNNNVKSDNDLDYVITHMTPDFKQSQD</sequence>
<gene>
    <name evidence="1" type="ORF">SAMN05216439_0708</name>
</gene>
<dbReference type="Proteomes" id="UP000199506">
    <property type="component" value="Unassembled WGS sequence"/>
</dbReference>
<proteinExistence type="predicted"/>
<protein>
    <submittedName>
        <fullName evidence="1">Uncharacterized protein</fullName>
    </submittedName>
</protein>
<dbReference type="AlphaFoldDB" id="A0A1H7FND5"/>
<evidence type="ECO:0000313" key="2">
    <source>
        <dbReference type="Proteomes" id="UP000199506"/>
    </source>
</evidence>
<dbReference type="STRING" id="190974.SAMN05216439_0708"/>
<name>A0A1H7FND5_9EURY</name>
<evidence type="ECO:0000313" key="1">
    <source>
        <dbReference type="EMBL" id="SEK26717.1"/>
    </source>
</evidence>
<reference evidence="1 2" key="1">
    <citation type="submission" date="2016-10" db="EMBL/GenBank/DDBJ databases">
        <authorList>
            <person name="de Groot N.N."/>
        </authorList>
    </citation>
    <scope>NUCLEOTIDE SEQUENCE [LARGE SCALE GENOMIC DNA]</scope>
    <source>
        <strain evidence="1 2">DSM 11978</strain>
    </source>
</reference>
<accession>A0A1H7FND5</accession>
<dbReference type="EMBL" id="FOAK01000001">
    <property type="protein sequence ID" value="SEK26717.1"/>
    <property type="molecule type" value="Genomic_DNA"/>
</dbReference>